<dbReference type="PANTHER" id="PTHR37984:SF5">
    <property type="entry name" value="PROTEIN NYNRIN-LIKE"/>
    <property type="match status" value="1"/>
</dbReference>
<sequence length="154" mass="17391">MTPLADRVVALRESRAPQNRTSPRCFLSMINYYHRFLPGIAPILAPLHAQASGKGQNIEWTKECQEAFDSAKFRSLHVYLVGPLPESQGMTYLFTIIDRLTRWPEAVPLPDAYASTCATALLHHLVARFGVPEDITSDWGRQFTVDPTKQSFRC</sequence>
<gene>
    <name evidence="2" type="ORF">PoB_005337300</name>
</gene>
<protein>
    <submittedName>
        <fullName evidence="2">Gag-Pol polyprotein</fullName>
    </submittedName>
</protein>
<dbReference type="Proteomes" id="UP000735302">
    <property type="component" value="Unassembled WGS sequence"/>
</dbReference>
<dbReference type="InterPro" id="IPR043128">
    <property type="entry name" value="Rev_trsase/Diguanyl_cyclase"/>
</dbReference>
<dbReference type="GO" id="GO:0003676">
    <property type="term" value="F:nucleic acid binding"/>
    <property type="evidence" value="ECO:0007669"/>
    <property type="project" value="InterPro"/>
</dbReference>
<dbReference type="Pfam" id="PF00665">
    <property type="entry name" value="rve"/>
    <property type="match status" value="1"/>
</dbReference>
<dbReference type="PANTHER" id="PTHR37984">
    <property type="entry name" value="PROTEIN CBG26694"/>
    <property type="match status" value="1"/>
</dbReference>
<organism evidence="2 3">
    <name type="scientific">Plakobranchus ocellatus</name>
    <dbReference type="NCBI Taxonomy" id="259542"/>
    <lineage>
        <taxon>Eukaryota</taxon>
        <taxon>Metazoa</taxon>
        <taxon>Spiralia</taxon>
        <taxon>Lophotrochozoa</taxon>
        <taxon>Mollusca</taxon>
        <taxon>Gastropoda</taxon>
        <taxon>Heterobranchia</taxon>
        <taxon>Euthyneura</taxon>
        <taxon>Panpulmonata</taxon>
        <taxon>Sacoglossa</taxon>
        <taxon>Placobranchoidea</taxon>
        <taxon>Plakobranchidae</taxon>
        <taxon>Plakobranchus</taxon>
    </lineage>
</organism>
<evidence type="ECO:0000259" key="1">
    <source>
        <dbReference type="PROSITE" id="PS50994"/>
    </source>
</evidence>
<accession>A0AAV4C5X7</accession>
<proteinExistence type="predicted"/>
<dbReference type="PROSITE" id="PS50994">
    <property type="entry name" value="INTEGRASE"/>
    <property type="match status" value="1"/>
</dbReference>
<evidence type="ECO:0000313" key="2">
    <source>
        <dbReference type="EMBL" id="GFO26868.1"/>
    </source>
</evidence>
<dbReference type="EMBL" id="BLXT01005873">
    <property type="protein sequence ID" value="GFO26868.1"/>
    <property type="molecule type" value="Genomic_DNA"/>
</dbReference>
<dbReference type="InterPro" id="IPR036397">
    <property type="entry name" value="RNaseH_sf"/>
</dbReference>
<dbReference type="InterPro" id="IPR012337">
    <property type="entry name" value="RNaseH-like_sf"/>
</dbReference>
<feature type="domain" description="Integrase catalytic" evidence="1">
    <location>
        <begin position="68"/>
        <end position="154"/>
    </location>
</feature>
<name>A0AAV4C5X7_9GAST</name>
<dbReference type="SUPFAM" id="SSF53098">
    <property type="entry name" value="Ribonuclease H-like"/>
    <property type="match status" value="1"/>
</dbReference>
<dbReference type="InterPro" id="IPR043502">
    <property type="entry name" value="DNA/RNA_pol_sf"/>
</dbReference>
<dbReference type="SUPFAM" id="SSF56672">
    <property type="entry name" value="DNA/RNA polymerases"/>
    <property type="match status" value="1"/>
</dbReference>
<dbReference type="Gene3D" id="3.30.420.10">
    <property type="entry name" value="Ribonuclease H-like superfamily/Ribonuclease H"/>
    <property type="match status" value="1"/>
</dbReference>
<dbReference type="InterPro" id="IPR050951">
    <property type="entry name" value="Retrovirus_Pol_polyprotein"/>
</dbReference>
<dbReference type="InterPro" id="IPR001584">
    <property type="entry name" value="Integrase_cat-core"/>
</dbReference>
<dbReference type="AlphaFoldDB" id="A0AAV4C5X7"/>
<dbReference type="GO" id="GO:0015074">
    <property type="term" value="P:DNA integration"/>
    <property type="evidence" value="ECO:0007669"/>
    <property type="project" value="InterPro"/>
</dbReference>
<comment type="caution">
    <text evidence="2">The sequence shown here is derived from an EMBL/GenBank/DDBJ whole genome shotgun (WGS) entry which is preliminary data.</text>
</comment>
<keyword evidence="3" id="KW-1185">Reference proteome</keyword>
<evidence type="ECO:0000313" key="3">
    <source>
        <dbReference type="Proteomes" id="UP000735302"/>
    </source>
</evidence>
<reference evidence="2 3" key="1">
    <citation type="journal article" date="2021" name="Elife">
        <title>Chloroplast acquisition without the gene transfer in kleptoplastic sea slugs, Plakobranchus ocellatus.</title>
        <authorList>
            <person name="Maeda T."/>
            <person name="Takahashi S."/>
            <person name="Yoshida T."/>
            <person name="Shimamura S."/>
            <person name="Takaki Y."/>
            <person name="Nagai Y."/>
            <person name="Toyoda A."/>
            <person name="Suzuki Y."/>
            <person name="Arimoto A."/>
            <person name="Ishii H."/>
            <person name="Satoh N."/>
            <person name="Nishiyama T."/>
            <person name="Hasebe M."/>
            <person name="Maruyama T."/>
            <person name="Minagawa J."/>
            <person name="Obokata J."/>
            <person name="Shigenobu S."/>
        </authorList>
    </citation>
    <scope>NUCLEOTIDE SEQUENCE [LARGE SCALE GENOMIC DNA]</scope>
</reference>
<dbReference type="Gene3D" id="3.30.70.270">
    <property type="match status" value="1"/>
</dbReference>